<feature type="transmembrane region" description="Helical" evidence="1">
    <location>
        <begin position="105"/>
        <end position="122"/>
    </location>
</feature>
<evidence type="ECO:0000313" key="2">
    <source>
        <dbReference type="EMBL" id="PKU80596.1"/>
    </source>
</evidence>
<evidence type="ECO:0000256" key="1">
    <source>
        <dbReference type="SAM" id="Phobius"/>
    </source>
</evidence>
<dbReference type="Proteomes" id="UP000233837">
    <property type="component" value="Unassembled WGS sequence"/>
</dbReference>
<keyword evidence="3" id="KW-1185">Reference proteome</keyword>
<keyword evidence="1" id="KW-0812">Transmembrane</keyword>
<keyword evidence="1" id="KW-1133">Transmembrane helix</keyword>
<proteinExistence type="predicted"/>
<reference evidence="2 3" key="2">
    <citation type="journal article" date="2017" name="Nature">
        <title>The Apostasia genome and the evolution of orchids.</title>
        <authorList>
            <person name="Zhang G.Q."/>
            <person name="Liu K.W."/>
            <person name="Li Z."/>
            <person name="Lohaus R."/>
            <person name="Hsiao Y.Y."/>
            <person name="Niu S.C."/>
            <person name="Wang J.Y."/>
            <person name="Lin Y.C."/>
            <person name="Xu Q."/>
            <person name="Chen L.J."/>
            <person name="Yoshida K."/>
            <person name="Fujiwara S."/>
            <person name="Wang Z.W."/>
            <person name="Zhang Y.Q."/>
            <person name="Mitsuda N."/>
            <person name="Wang M."/>
            <person name="Liu G.H."/>
            <person name="Pecoraro L."/>
            <person name="Huang H.X."/>
            <person name="Xiao X.J."/>
            <person name="Lin M."/>
            <person name="Wu X.Y."/>
            <person name="Wu W.L."/>
            <person name="Chen Y.Y."/>
            <person name="Chang S.B."/>
            <person name="Sakamoto S."/>
            <person name="Ohme-Takagi M."/>
            <person name="Yagi M."/>
            <person name="Zeng S.J."/>
            <person name="Shen C.Y."/>
            <person name="Yeh C.M."/>
            <person name="Luo Y.B."/>
            <person name="Tsai W.C."/>
            <person name="Van de Peer Y."/>
            <person name="Liu Z.J."/>
        </authorList>
    </citation>
    <scope>NUCLEOTIDE SEQUENCE [LARGE SCALE GENOMIC DNA]</scope>
    <source>
        <tissue evidence="2">The whole plant</tissue>
    </source>
</reference>
<reference evidence="2 3" key="1">
    <citation type="journal article" date="2016" name="Sci. Rep.">
        <title>The Dendrobium catenatum Lindl. genome sequence provides insights into polysaccharide synthase, floral development and adaptive evolution.</title>
        <authorList>
            <person name="Zhang G.Q."/>
            <person name="Xu Q."/>
            <person name="Bian C."/>
            <person name="Tsai W.C."/>
            <person name="Yeh C.M."/>
            <person name="Liu K.W."/>
            <person name="Yoshida K."/>
            <person name="Zhang L.S."/>
            <person name="Chang S.B."/>
            <person name="Chen F."/>
            <person name="Shi Y."/>
            <person name="Su Y.Y."/>
            <person name="Zhang Y.Q."/>
            <person name="Chen L.J."/>
            <person name="Yin Y."/>
            <person name="Lin M."/>
            <person name="Huang H."/>
            <person name="Deng H."/>
            <person name="Wang Z.W."/>
            <person name="Zhu S.L."/>
            <person name="Zhao X."/>
            <person name="Deng C."/>
            <person name="Niu S.C."/>
            <person name="Huang J."/>
            <person name="Wang M."/>
            <person name="Liu G.H."/>
            <person name="Yang H.J."/>
            <person name="Xiao X.J."/>
            <person name="Hsiao Y.Y."/>
            <person name="Wu W.L."/>
            <person name="Chen Y.Y."/>
            <person name="Mitsuda N."/>
            <person name="Ohme-Takagi M."/>
            <person name="Luo Y.B."/>
            <person name="Van de Peer Y."/>
            <person name="Liu Z.J."/>
        </authorList>
    </citation>
    <scope>NUCLEOTIDE SEQUENCE [LARGE SCALE GENOMIC DNA]</scope>
    <source>
        <tissue evidence="2">The whole plant</tissue>
    </source>
</reference>
<protein>
    <submittedName>
        <fullName evidence="2">Uncharacterized protein</fullName>
    </submittedName>
</protein>
<keyword evidence="1" id="KW-0472">Membrane</keyword>
<dbReference type="AlphaFoldDB" id="A0A2I0WY71"/>
<dbReference type="STRING" id="906689.A0A2I0WY71"/>
<sequence length="168" mass="19154">MDARTSWCLGLANGARIHGTWSFEGWSRRTSCWLGLTYAKSQMAGQVGQAVAEDGRELRQKYQMEIQNLTLTTQPFKTLQFFVFALVEYLKQLLLFVFWKGGWLVLFSIFLGILGLVLLAVDGSQEHLQEFRNYFRYAFWWVALGVASSIGLGEFGCTDSFSFSFSIQ</sequence>
<accession>A0A2I0WY71</accession>
<feature type="transmembrane region" description="Helical" evidence="1">
    <location>
        <begin position="134"/>
        <end position="153"/>
    </location>
</feature>
<organism evidence="2 3">
    <name type="scientific">Dendrobium catenatum</name>
    <dbReference type="NCBI Taxonomy" id="906689"/>
    <lineage>
        <taxon>Eukaryota</taxon>
        <taxon>Viridiplantae</taxon>
        <taxon>Streptophyta</taxon>
        <taxon>Embryophyta</taxon>
        <taxon>Tracheophyta</taxon>
        <taxon>Spermatophyta</taxon>
        <taxon>Magnoliopsida</taxon>
        <taxon>Liliopsida</taxon>
        <taxon>Asparagales</taxon>
        <taxon>Orchidaceae</taxon>
        <taxon>Epidendroideae</taxon>
        <taxon>Malaxideae</taxon>
        <taxon>Dendrobiinae</taxon>
        <taxon>Dendrobium</taxon>
    </lineage>
</organism>
<dbReference type="EMBL" id="KZ502327">
    <property type="protein sequence ID" value="PKU80596.1"/>
    <property type="molecule type" value="Genomic_DNA"/>
</dbReference>
<gene>
    <name evidence="2" type="ORF">MA16_Dca011720</name>
</gene>
<name>A0A2I0WY71_9ASPA</name>
<evidence type="ECO:0000313" key="3">
    <source>
        <dbReference type="Proteomes" id="UP000233837"/>
    </source>
</evidence>